<dbReference type="OrthoDB" id="1896065at2759"/>
<reference evidence="2 3" key="1">
    <citation type="journal article" date="2009" name="Nature">
        <title>The Sorghum bicolor genome and the diversification of grasses.</title>
        <authorList>
            <person name="Paterson A.H."/>
            <person name="Bowers J.E."/>
            <person name="Bruggmann R."/>
            <person name="Dubchak I."/>
            <person name="Grimwood J."/>
            <person name="Gundlach H."/>
            <person name="Haberer G."/>
            <person name="Hellsten U."/>
            <person name="Mitros T."/>
            <person name="Poliakov A."/>
            <person name="Schmutz J."/>
            <person name="Spannagl M."/>
            <person name="Tang H."/>
            <person name="Wang X."/>
            <person name="Wicker T."/>
            <person name="Bharti A.K."/>
            <person name="Chapman J."/>
            <person name="Feltus F.A."/>
            <person name="Gowik U."/>
            <person name="Grigoriev I.V."/>
            <person name="Lyons E."/>
            <person name="Maher C.A."/>
            <person name="Martis M."/>
            <person name="Narechania A."/>
            <person name="Otillar R.P."/>
            <person name="Penning B.W."/>
            <person name="Salamov A.A."/>
            <person name="Wang Y."/>
            <person name="Zhang L."/>
            <person name="Carpita N.C."/>
            <person name="Freeling M."/>
            <person name="Gingle A.R."/>
            <person name="Hash C.T."/>
            <person name="Keller B."/>
            <person name="Klein P."/>
            <person name="Kresovich S."/>
            <person name="McCann M.C."/>
            <person name="Ming R."/>
            <person name="Peterson D.G."/>
            <person name="Mehboob-ur-Rahman"/>
            <person name="Ware D."/>
            <person name="Westhoff P."/>
            <person name="Mayer K.F."/>
            <person name="Messing J."/>
            <person name="Rokhsar D.S."/>
        </authorList>
    </citation>
    <scope>NUCLEOTIDE SEQUENCE [LARGE SCALE GENOMIC DNA]</scope>
    <source>
        <strain evidence="3">cv. BTx623</strain>
    </source>
</reference>
<dbReference type="InParanoid" id="A0A1B6QH22"/>
<name>A0A1B6QH22_SORBI</name>
<organism evidence="2 3">
    <name type="scientific">Sorghum bicolor</name>
    <name type="common">Sorghum</name>
    <name type="synonym">Sorghum vulgare</name>
    <dbReference type="NCBI Taxonomy" id="4558"/>
    <lineage>
        <taxon>Eukaryota</taxon>
        <taxon>Viridiplantae</taxon>
        <taxon>Streptophyta</taxon>
        <taxon>Embryophyta</taxon>
        <taxon>Tracheophyta</taxon>
        <taxon>Spermatophyta</taxon>
        <taxon>Magnoliopsida</taxon>
        <taxon>Liliopsida</taxon>
        <taxon>Poales</taxon>
        <taxon>Poaceae</taxon>
        <taxon>PACMAD clade</taxon>
        <taxon>Panicoideae</taxon>
        <taxon>Andropogonodae</taxon>
        <taxon>Andropogoneae</taxon>
        <taxon>Sorghinae</taxon>
        <taxon>Sorghum</taxon>
    </lineage>
</organism>
<evidence type="ECO:0000256" key="1">
    <source>
        <dbReference type="SAM" id="MobiDB-lite"/>
    </source>
</evidence>
<dbReference type="InterPro" id="IPR008507">
    <property type="entry name" value="DUF789"/>
</dbReference>
<feature type="region of interest" description="Disordered" evidence="1">
    <location>
        <begin position="1"/>
        <end position="100"/>
    </location>
</feature>
<feature type="compositionally biased region" description="Low complexity" evidence="1">
    <location>
        <begin position="84"/>
        <end position="100"/>
    </location>
</feature>
<dbReference type="STRING" id="4558.A0A1B6QH22"/>
<dbReference type="PANTHER" id="PTHR31343">
    <property type="entry name" value="T15D22.8"/>
    <property type="match status" value="1"/>
</dbReference>
<dbReference type="Gramene" id="KXG37197">
    <property type="protein sequence ID" value="KXG37197"/>
    <property type="gene ID" value="SORBI_3001G023800"/>
</dbReference>
<dbReference type="Proteomes" id="UP000000768">
    <property type="component" value="Chromosome 1"/>
</dbReference>
<accession>A0A1B6QH22</accession>
<evidence type="ECO:0000313" key="3">
    <source>
        <dbReference type="Proteomes" id="UP000000768"/>
    </source>
</evidence>
<reference evidence="3" key="2">
    <citation type="journal article" date="2018" name="Plant J.">
        <title>The Sorghum bicolor reference genome: improved assembly, gene annotations, a transcriptome atlas, and signatures of genome organization.</title>
        <authorList>
            <person name="McCormick R.F."/>
            <person name="Truong S.K."/>
            <person name="Sreedasyam A."/>
            <person name="Jenkins J."/>
            <person name="Shu S."/>
            <person name="Sims D."/>
            <person name="Kennedy M."/>
            <person name="Amirebrahimi M."/>
            <person name="Weers B.D."/>
            <person name="McKinley B."/>
            <person name="Mattison A."/>
            <person name="Morishige D.T."/>
            <person name="Grimwood J."/>
            <person name="Schmutz J."/>
            <person name="Mullet J.E."/>
        </authorList>
    </citation>
    <scope>NUCLEOTIDE SEQUENCE [LARGE SCALE GENOMIC DNA]</scope>
    <source>
        <strain evidence="3">cv. BTx623</strain>
    </source>
</reference>
<evidence type="ECO:0000313" key="2">
    <source>
        <dbReference type="EMBL" id="KXG37197.1"/>
    </source>
</evidence>
<dbReference type="AlphaFoldDB" id="A0A1B6QH22"/>
<dbReference type="OMA" id="INRCTTA"/>
<feature type="compositionally biased region" description="Polar residues" evidence="1">
    <location>
        <begin position="220"/>
        <end position="229"/>
    </location>
</feature>
<dbReference type="PANTHER" id="PTHR31343:SF44">
    <property type="entry name" value="DUF789 FAMILY PROTEIN"/>
    <property type="match status" value="1"/>
</dbReference>
<feature type="compositionally biased region" description="Low complexity" evidence="1">
    <location>
        <begin position="31"/>
        <end position="46"/>
    </location>
</feature>
<feature type="region of interest" description="Disordered" evidence="1">
    <location>
        <begin position="202"/>
        <end position="235"/>
    </location>
</feature>
<gene>
    <name evidence="2" type="ORF">SORBI_3001G023800</name>
</gene>
<dbReference type="ExpressionAtlas" id="A0A1B6QH22">
    <property type="expression patterns" value="baseline"/>
</dbReference>
<sequence>MAGSSGGAASSSSSRGVPENRFYNPPHVRRQQQQEQQRLRSASPSPSLSPSPSPRSARQKAPPPPPGAGAVAASVDVDSRSDDSSSTTSSKPSVASTATTAAAPEVNVAAAAVAEAGNLERFLTSTTPSVTAQYLPKTTLRMRRGGDAMDSRPYFLLGDLWESFREWSAYGAGVPLVLNGIDSVIQYYVPYLSAIQLFVDPSRPASSNRRPGDESDGESMDTSSESSIENDVERLRVSSSLEGTHRLENGGVRSDDGEGNASSSFPIFEYMERDPPYGREPLTDKVSTLAHRFPALKTFKSCDLLPSSWMSVAWYPIYRIPTGPTLKDLDACFLTFHCLATPCKDCDPPTPACPGFGGINCCTTATGKLLLPTFGLAPYKFRASIWTSDRTQERDRVTSLMQEADSWLRRIHVDHPDFRFFVSHFSTTWR</sequence>
<proteinExistence type="predicted"/>
<dbReference type="EMBL" id="CM000760">
    <property type="protein sequence ID" value="KXG37197.1"/>
    <property type="molecule type" value="Genomic_DNA"/>
</dbReference>
<protein>
    <submittedName>
        <fullName evidence="2">Uncharacterized protein</fullName>
    </submittedName>
</protein>
<dbReference type="Pfam" id="PF05623">
    <property type="entry name" value="DUF789"/>
    <property type="match status" value="1"/>
</dbReference>
<keyword evidence="3" id="KW-1185">Reference proteome</keyword>